<dbReference type="OrthoDB" id="109811at2759"/>
<proteinExistence type="predicted"/>
<accession>A0A9W7D0U1</accession>
<protein>
    <submittedName>
        <fullName evidence="1">Unnamed protein product</fullName>
    </submittedName>
</protein>
<sequence>MGNEKRLLRVHVYIYEALLSDAYREEMESVWEGQPKNDNGKNLGGKEGLRGFVERWHKASAPNVTLCTDPVEWLETPQRSDAASCGVLVVAQVHNYLTGNDDRQTNNISYNDVKVMQLRMLWVILHYSNQIPIPDSDEATSRETLKKLQKELK</sequence>
<name>A0A9W7D0U1_9STRA</name>
<dbReference type="EMBL" id="BSXT01002792">
    <property type="protein sequence ID" value="GMF50940.1"/>
    <property type="molecule type" value="Genomic_DNA"/>
</dbReference>
<keyword evidence="2" id="KW-1185">Reference proteome</keyword>
<dbReference type="AlphaFoldDB" id="A0A9W7D0U1"/>
<evidence type="ECO:0000313" key="1">
    <source>
        <dbReference type="EMBL" id="GMF50940.1"/>
    </source>
</evidence>
<gene>
    <name evidence="1" type="ORF">Pfra01_002044900</name>
</gene>
<organism evidence="1 2">
    <name type="scientific">Phytophthora fragariaefolia</name>
    <dbReference type="NCBI Taxonomy" id="1490495"/>
    <lineage>
        <taxon>Eukaryota</taxon>
        <taxon>Sar</taxon>
        <taxon>Stramenopiles</taxon>
        <taxon>Oomycota</taxon>
        <taxon>Peronosporomycetes</taxon>
        <taxon>Peronosporales</taxon>
        <taxon>Peronosporaceae</taxon>
        <taxon>Phytophthora</taxon>
    </lineage>
</organism>
<comment type="caution">
    <text evidence="1">The sequence shown here is derived from an EMBL/GenBank/DDBJ whole genome shotgun (WGS) entry which is preliminary data.</text>
</comment>
<evidence type="ECO:0000313" key="2">
    <source>
        <dbReference type="Proteomes" id="UP001165121"/>
    </source>
</evidence>
<dbReference type="Proteomes" id="UP001165121">
    <property type="component" value="Unassembled WGS sequence"/>
</dbReference>
<reference evidence="1" key="1">
    <citation type="submission" date="2023-04" db="EMBL/GenBank/DDBJ databases">
        <title>Phytophthora fragariaefolia NBRC 109709.</title>
        <authorList>
            <person name="Ichikawa N."/>
            <person name="Sato H."/>
            <person name="Tonouchi N."/>
        </authorList>
    </citation>
    <scope>NUCLEOTIDE SEQUENCE</scope>
    <source>
        <strain evidence="1">NBRC 109709</strain>
    </source>
</reference>